<accession>A0A9P1GE56</accession>
<evidence type="ECO:0000313" key="4">
    <source>
        <dbReference type="Proteomes" id="UP001152797"/>
    </source>
</evidence>
<feature type="region of interest" description="Disordered" evidence="1">
    <location>
        <begin position="764"/>
        <end position="862"/>
    </location>
</feature>
<feature type="region of interest" description="Disordered" evidence="1">
    <location>
        <begin position="481"/>
        <end position="500"/>
    </location>
</feature>
<proteinExistence type="predicted"/>
<feature type="compositionally biased region" description="Pro residues" evidence="1">
    <location>
        <begin position="1373"/>
        <end position="1385"/>
    </location>
</feature>
<comment type="caution">
    <text evidence="2">The sequence shown here is derived from an EMBL/GenBank/DDBJ whole genome shotgun (WGS) entry which is preliminary data.</text>
</comment>
<reference evidence="3 4" key="2">
    <citation type="submission" date="2024-05" db="EMBL/GenBank/DDBJ databases">
        <authorList>
            <person name="Chen Y."/>
            <person name="Shah S."/>
            <person name="Dougan E. K."/>
            <person name="Thang M."/>
            <person name="Chan C."/>
        </authorList>
    </citation>
    <scope>NUCLEOTIDE SEQUENCE [LARGE SCALE GENOMIC DNA]</scope>
</reference>
<evidence type="ECO:0000313" key="3">
    <source>
        <dbReference type="EMBL" id="CAL4797045.1"/>
    </source>
</evidence>
<evidence type="ECO:0000256" key="1">
    <source>
        <dbReference type="SAM" id="MobiDB-lite"/>
    </source>
</evidence>
<feature type="compositionally biased region" description="Basic and acidic residues" evidence="1">
    <location>
        <begin position="793"/>
        <end position="806"/>
    </location>
</feature>
<gene>
    <name evidence="2" type="ORF">C1SCF055_LOCUS35069</name>
</gene>
<reference evidence="2" key="1">
    <citation type="submission" date="2022-10" db="EMBL/GenBank/DDBJ databases">
        <authorList>
            <person name="Chen Y."/>
            <person name="Dougan E. K."/>
            <person name="Chan C."/>
            <person name="Rhodes N."/>
            <person name="Thang M."/>
        </authorList>
    </citation>
    <scope>NUCLEOTIDE SEQUENCE</scope>
</reference>
<protein>
    <submittedName>
        <fullName evidence="3">VWFA domain-containing protein</fullName>
    </submittedName>
</protein>
<evidence type="ECO:0000313" key="2">
    <source>
        <dbReference type="EMBL" id="CAI4009733.1"/>
    </source>
</evidence>
<sequence>MVKVIGITMKTLWAIGEFSAREGDTGQGAFAKALGDAVRSCYPGFRALNIDGITQKVAAGVGQQLMRIHPHLAIASGFGSSRRLADVEPVEPCLTGKDAQRDVFVERITTAVNEAVEEARRRSWQILEHDARPCQRSCHESVLKHTVETLWDSGHDQVVPKGLLSLGNSDALALTALQGAISSCFAKLPEQEAAELAGEALVRFQHPMAMKPAGSMGSMAVAPVPEPVPWQNQEIYLIWRLIHMASWAGWASIPKIIGLLFLQRLKPLSACPESDPCFRCFGVIFQKQVADGWVSDFPPECRAPETLPQGLPRMPSGPPEAYGARFRCTCCQQEVFESQLEYHASFCLPEPEPPAPVPLSLGPSAWLAQLPRPAVPGRIEAPRKRSDSGRESDLCSWPEEELLLNASSEWEQIDLAKSPRISRAPSEERRWWRWEDSEIQIHHAQADERIAKKRQELLEEMKRREEEQCTFTPRLIARRSKSCGRMEQGRPPPDLASPCSGRWQDWLDQQLESRKSKLESVELEMYRDVTHQPQITRRSRRLAKEREAETMSVFDRLYHVARERSKARKELEAQKTMGHFAAVDCGDPEVEKSQGTRTGAPRARRGVSPISNVDFGRAVPHVRIAAKSYLWGSVQQELRCDRRRVSSHRMKAFSEGGQRRMRLNVVAHLSNQVAARFLVVVDEDDRIETLYTKVHQSLQRSGVYGTIAEVRNSFQAMVPIDYALGDIFRDGEEVVVILRGEDGQLFQERVREVQGTVPTALRRGERVADSSPSRRLAMSARSMASEGSMRLPSRPEPELSSREPRQPGRMIPVTAHVTLPRGLRPDDDSEEEDDCPLAPAEDAPLEDYPPLPRPPERPGMEAVPGPVEQLEMEQMPYQAMKVDHPCEPVQLNCYDDDWLVEHLTPRLRDFIMQRFQPDLVTEPKYVASIGKYVGAKFLQSSGAFVSVFMRPQTALRSDPGATLPVHYNIPKSELNMFQRKVESHIEELLQHQELIHASLRALQQLLAKGMAESDVVNVMMPVDYHAFQEVEGAMIEADQPLLPVADGRRAVVIIDTSAAVAEHLFYVKAGVKRALHVHMPKKESFQMIRFDQRGEARLWAQDMMAPTEMALQKAEDWVDQLVPVERSNLVEAVRFALSFRCDEIYIISSASFRQIDHEKILATVRFLNKREAAIHAIGVEPDAHGELLLRNISEGNHGDFTLKSFRDQGIGTAIPGQDSKWTSWRTILVNQKAQEMSNSFKQQTMTIGSQIRVLEVLLREEGKFETAWREEKTCVVRLLSKVQENPDRDMVKELERRTTQTVSARVGGGFLYHAQQVELGMEKLFEHKSSAPWSAQSDCTVAIGPKVPRPDVEPRRAKFPPSSDELPLAPEEMPQPPDYPKAPPPCPDYVPPKERRCPPCRLRRATGSHSRSGLFKDTGVPCPDFVEEPRRKYGAGNPRNPWAERNLRLALAYANKRSPKCPRRRSEPRLKRGHSLQSKTVSARVGGGFIYQTQVRVPRPSSGREPPPVTVEVDLPRRRPPNVAVACVTAPPSPLPRRWSF</sequence>
<keyword evidence="4" id="KW-1185">Reference proteome</keyword>
<dbReference type="Proteomes" id="UP001152797">
    <property type="component" value="Unassembled WGS sequence"/>
</dbReference>
<dbReference type="EMBL" id="CAMXCT030004613">
    <property type="protein sequence ID" value="CAL4797045.1"/>
    <property type="molecule type" value="Genomic_DNA"/>
</dbReference>
<dbReference type="EMBL" id="CAMXCT010004613">
    <property type="protein sequence ID" value="CAI4009733.1"/>
    <property type="molecule type" value="Genomic_DNA"/>
</dbReference>
<feature type="region of interest" description="Disordered" evidence="1">
    <location>
        <begin position="1345"/>
        <end position="1385"/>
    </location>
</feature>
<dbReference type="OrthoDB" id="428688at2759"/>
<feature type="region of interest" description="Disordered" evidence="1">
    <location>
        <begin position="1456"/>
        <end position="1479"/>
    </location>
</feature>
<name>A0A9P1GE56_9DINO</name>
<dbReference type="EMBL" id="CAMXCT020004613">
    <property type="protein sequence ID" value="CAL1163108.1"/>
    <property type="molecule type" value="Genomic_DNA"/>
</dbReference>
<organism evidence="2">
    <name type="scientific">Cladocopium goreaui</name>
    <dbReference type="NCBI Taxonomy" id="2562237"/>
    <lineage>
        <taxon>Eukaryota</taxon>
        <taxon>Sar</taxon>
        <taxon>Alveolata</taxon>
        <taxon>Dinophyceae</taxon>
        <taxon>Suessiales</taxon>
        <taxon>Symbiodiniaceae</taxon>
        <taxon>Cladocopium</taxon>
    </lineage>
</organism>